<keyword evidence="4 6" id="KW-0472">Membrane</keyword>
<evidence type="ECO:0000256" key="6">
    <source>
        <dbReference type="SAM" id="Phobius"/>
    </source>
</evidence>
<dbReference type="PANTHER" id="PTHR12101">
    <property type="entry name" value="POPEYE DOMAIN CONTAINING PROTEIN"/>
    <property type="match status" value="1"/>
</dbReference>
<comment type="subcellular location">
    <subcellularLocation>
        <location evidence="1">Membrane</location>
        <topology evidence="1">Multi-pass membrane protein</topology>
    </subcellularLocation>
</comment>
<evidence type="ECO:0000313" key="9">
    <source>
        <dbReference type="RefSeq" id="XP_013775200.1"/>
    </source>
</evidence>
<dbReference type="InterPro" id="IPR006916">
    <property type="entry name" value="POPDC1-3"/>
</dbReference>
<evidence type="ECO:0000256" key="3">
    <source>
        <dbReference type="ARBA" id="ARBA00022989"/>
    </source>
</evidence>
<evidence type="ECO:0000256" key="2">
    <source>
        <dbReference type="ARBA" id="ARBA00022692"/>
    </source>
</evidence>
<accession>A0ABM1B5G4</accession>
<name>A0ABM1B5G4_LIMPO</name>
<feature type="domain" description="POPDC1-3" evidence="7">
    <location>
        <begin position="58"/>
        <end position="284"/>
    </location>
</feature>
<dbReference type="RefSeq" id="XP_013775200.1">
    <property type="nucleotide sequence ID" value="XM_013919746.2"/>
</dbReference>
<keyword evidence="8" id="KW-1185">Reference proteome</keyword>
<evidence type="ECO:0000259" key="7">
    <source>
        <dbReference type="Pfam" id="PF04831"/>
    </source>
</evidence>
<evidence type="ECO:0000256" key="4">
    <source>
        <dbReference type="ARBA" id="ARBA00023136"/>
    </source>
</evidence>
<dbReference type="GeneID" id="106460060"/>
<dbReference type="Pfam" id="PF04831">
    <property type="entry name" value="POPDC1-3"/>
    <property type="match status" value="1"/>
</dbReference>
<feature type="transmembrane region" description="Helical" evidence="6">
    <location>
        <begin position="111"/>
        <end position="130"/>
    </location>
</feature>
<keyword evidence="2 6" id="KW-0812">Transmembrane</keyword>
<protein>
    <submittedName>
        <fullName evidence="9">Popeye domain-containing protein 3-like</fullName>
    </submittedName>
</protein>
<feature type="compositionally biased region" description="Polar residues" evidence="5">
    <location>
        <begin position="305"/>
        <end position="323"/>
    </location>
</feature>
<feature type="transmembrane region" description="Helical" evidence="6">
    <location>
        <begin position="83"/>
        <end position="105"/>
    </location>
</feature>
<organism evidence="8 9">
    <name type="scientific">Limulus polyphemus</name>
    <name type="common">Atlantic horseshoe crab</name>
    <dbReference type="NCBI Taxonomy" id="6850"/>
    <lineage>
        <taxon>Eukaryota</taxon>
        <taxon>Metazoa</taxon>
        <taxon>Ecdysozoa</taxon>
        <taxon>Arthropoda</taxon>
        <taxon>Chelicerata</taxon>
        <taxon>Merostomata</taxon>
        <taxon>Xiphosura</taxon>
        <taxon>Limulidae</taxon>
        <taxon>Limulus</taxon>
    </lineage>
</organism>
<keyword evidence="3 6" id="KW-1133">Transmembrane helix</keyword>
<reference evidence="9" key="1">
    <citation type="submission" date="2025-08" db="UniProtKB">
        <authorList>
            <consortium name="RefSeq"/>
        </authorList>
    </citation>
    <scope>IDENTIFICATION</scope>
    <source>
        <tissue evidence="9">Muscle</tissue>
    </source>
</reference>
<proteinExistence type="predicted"/>
<dbReference type="Proteomes" id="UP000694941">
    <property type="component" value="Unplaced"/>
</dbReference>
<dbReference type="PANTHER" id="PTHR12101:SF30">
    <property type="entry name" value="POPEYE DOMAIN-CONTAINING PROTEIN 3-LIKE PROTEIN"/>
    <property type="match status" value="1"/>
</dbReference>
<feature type="region of interest" description="Disordered" evidence="5">
    <location>
        <begin position="305"/>
        <end position="328"/>
    </location>
</feature>
<dbReference type="InterPro" id="IPR055272">
    <property type="entry name" value="POPDC1-3_dom"/>
</dbReference>
<evidence type="ECO:0000256" key="1">
    <source>
        <dbReference type="ARBA" id="ARBA00004141"/>
    </source>
</evidence>
<evidence type="ECO:0000313" key="8">
    <source>
        <dbReference type="Proteomes" id="UP000694941"/>
    </source>
</evidence>
<sequence>MTTVREGSTMIPPSTPLIPSQSFLTIFNESNLHEGTSLFANETELEVGLLPCSSWQRPQHILFQLANTCFCVSYLAPNTRRGILFMHLLLIFGFLMFSTWAWNIICAPDIFSWNFFFMLLNMGHMLYILYTMRQVKFPKELEEIYQSMFLPLKVSRLLYKKLVSLEYAQVLSLHAGEAYAMQNLTRTDRLGLLIAGKVNVMTDHHFLHHIFPKQFLDSPEFESSKAGIEDKFKVSIIAATPCRYIFWQRHSLEYLLIKETHLANVLSVLIARDITSKLYAMNEKIVTEKGSHLDIRLPSITGSITSYGGTHDGQGSRSPTSRSMRSKSLHCNSLTHDSLNHLPISPEKMLLPHGARETSVQHEHHEVVSMYPGKQYSLQETTDTINGNEDQLETSPFLNNNMVCSAEEET</sequence>
<evidence type="ECO:0000256" key="5">
    <source>
        <dbReference type="SAM" id="MobiDB-lite"/>
    </source>
</evidence>
<gene>
    <name evidence="9" type="primary">LOC106460060</name>
</gene>